<dbReference type="InterPro" id="IPR029481">
    <property type="entry name" value="ABC_trans_N"/>
</dbReference>
<organism evidence="13 14">
    <name type="scientific">Morchella conica CCBAS932</name>
    <dbReference type="NCBI Taxonomy" id="1392247"/>
    <lineage>
        <taxon>Eukaryota</taxon>
        <taxon>Fungi</taxon>
        <taxon>Dikarya</taxon>
        <taxon>Ascomycota</taxon>
        <taxon>Pezizomycotina</taxon>
        <taxon>Pezizomycetes</taxon>
        <taxon>Pezizales</taxon>
        <taxon>Morchellaceae</taxon>
        <taxon>Morchella</taxon>
    </lineage>
</organism>
<dbReference type="NCBIfam" id="TIGR00956">
    <property type="entry name" value="3a01205"/>
    <property type="match status" value="1"/>
</dbReference>
<dbReference type="InterPro" id="IPR034003">
    <property type="entry name" value="ABCG_PDR_2"/>
</dbReference>
<dbReference type="InterPro" id="IPR005285">
    <property type="entry name" value="Drug-R_PDR/CDR"/>
</dbReference>
<reference evidence="13 14" key="1">
    <citation type="journal article" date="2018" name="Nat. Ecol. Evol.">
        <title>Pezizomycetes genomes reveal the molecular basis of ectomycorrhizal truffle lifestyle.</title>
        <authorList>
            <person name="Murat C."/>
            <person name="Payen T."/>
            <person name="Noel B."/>
            <person name="Kuo A."/>
            <person name="Morin E."/>
            <person name="Chen J."/>
            <person name="Kohler A."/>
            <person name="Krizsan K."/>
            <person name="Balestrini R."/>
            <person name="Da Silva C."/>
            <person name="Montanini B."/>
            <person name="Hainaut M."/>
            <person name="Levati E."/>
            <person name="Barry K.W."/>
            <person name="Belfiori B."/>
            <person name="Cichocki N."/>
            <person name="Clum A."/>
            <person name="Dockter R.B."/>
            <person name="Fauchery L."/>
            <person name="Guy J."/>
            <person name="Iotti M."/>
            <person name="Le Tacon F."/>
            <person name="Lindquist E.A."/>
            <person name="Lipzen A."/>
            <person name="Malagnac F."/>
            <person name="Mello A."/>
            <person name="Molinier V."/>
            <person name="Miyauchi S."/>
            <person name="Poulain J."/>
            <person name="Riccioni C."/>
            <person name="Rubini A."/>
            <person name="Sitrit Y."/>
            <person name="Splivallo R."/>
            <person name="Traeger S."/>
            <person name="Wang M."/>
            <person name="Zifcakova L."/>
            <person name="Wipf D."/>
            <person name="Zambonelli A."/>
            <person name="Paolocci F."/>
            <person name="Nowrousian M."/>
            <person name="Ottonello S."/>
            <person name="Baldrian P."/>
            <person name="Spatafora J.W."/>
            <person name="Henrissat B."/>
            <person name="Nagy L.G."/>
            <person name="Aury J.M."/>
            <person name="Wincker P."/>
            <person name="Grigoriev I.V."/>
            <person name="Bonfante P."/>
            <person name="Martin F.M."/>
        </authorList>
    </citation>
    <scope>NUCLEOTIDE SEQUENCE [LARGE SCALE GENOMIC DNA]</scope>
    <source>
        <strain evidence="13 14">CCBAS932</strain>
    </source>
</reference>
<dbReference type="PROSITE" id="PS50893">
    <property type="entry name" value="ABC_TRANSPORTER_2"/>
    <property type="match status" value="2"/>
</dbReference>
<dbReference type="InterPro" id="IPR003439">
    <property type="entry name" value="ABC_transporter-like_ATP-bd"/>
</dbReference>
<keyword evidence="7" id="KW-0067">ATP-binding</keyword>
<feature type="transmembrane region" description="Helical" evidence="11">
    <location>
        <begin position="1191"/>
        <end position="1210"/>
    </location>
</feature>
<evidence type="ECO:0000256" key="5">
    <source>
        <dbReference type="ARBA" id="ARBA00022737"/>
    </source>
</evidence>
<dbReference type="GO" id="GO:0140359">
    <property type="term" value="F:ABC-type transporter activity"/>
    <property type="evidence" value="ECO:0007669"/>
    <property type="project" value="InterPro"/>
</dbReference>
<dbReference type="InterPro" id="IPR003593">
    <property type="entry name" value="AAA+_ATPase"/>
</dbReference>
<evidence type="ECO:0000256" key="8">
    <source>
        <dbReference type="ARBA" id="ARBA00022989"/>
    </source>
</evidence>
<dbReference type="GO" id="GO:0016887">
    <property type="term" value="F:ATP hydrolysis activity"/>
    <property type="evidence" value="ECO:0007669"/>
    <property type="project" value="InterPro"/>
</dbReference>
<sequence>MASESEKPRPPSGSTMDALRVEKDEGDGISYNSGTVTPSPSGHGYEDIHAHPRRHSTIDPSAREEITELARRFSRLSTYTVPKDGEVENPFNSDNPVLQPGSGKFNPRAWVKTMMHLQDRDPERYPNRTAGVTFKNLSVHGFGSALDYQKDVSNGWRDAVSGMEKIFSGDRHKGETKIQILRDFDGVVKNGEMLVVLGRPGSGCSTFLKTIAGRTHGLYVGSESEIEYQGIPHEMMHNNFRGEAIYNAETDVHFPHLTVGQTLSFAAQARAPRNRFPGITREQHSDHMRDVVMAVFGLSHTFNTKVGDDFVRGVSGGERKRVSIAEASLGGSPLQCWDNSTRGLDSATALEFVKTLRLQSELAGSTMLVSMYQASQSSYELFDKVIVLYEGRQIYFGPTESAKAFFMNMGFHCPQRQTTADFLTSLTSPSEREVKPGFENRVPRTPDEFADVWKKSAECKRLLQDIDSYKQQYPVAGEQLEKFKQSRAAQQAKRMRIESPYTISVPMQIKLCIKRGFQRLGGDLTNFCNTVFGNMIIGLIVGSVFYDLKDNTSSFFLRGALLFFAVLMNAFASILEILTLYAQRPIVEKHTQYALYHPFAEAVASMICDLPAKIIVTLTFNTTVYFMANLRREADHFFIFLLFSFTVTLCMSMMFRTIAAFSRTISQAMAPAAVLILLLVVYTGFAIPVRDMAVFLRWFNYLNPIAYAFESLMVNEFHGREFGCSIYIPSGPGYENVTPDQQSCSVKGAVTGRSTVNGGNYISTTYEYEHGHLWRNLGIILAFMIFFLFTYLAGTEYIAAARSKGEVLLFRKKHLQKMRKQGVDGEAIATGRPVVAQNATSEKLAAIQKQTDIFMWRDVCYDIQIKKEHRRLLDHVDGWVKPGTLTALMGVSGAGKTTLLDVLASRVTMGVVTGDMLVNGQQRDESFQRKTGYVQQQDLHLQTTTVREALIFSALLRQPKTTPEKEKLDYVEEVIKLLEMEEYAEAIVGVPGEGLNVEQRKRLTIGVELAAKPALLLFLDEPTSGLDSQTAWSICDLMRKLANSGQAILCTIHQPSALLVQNFDRLLFLAKGGKTVYFGEIGENSHVLTGYFEKNGAHPCPPDANPAEWMLEVIGAAPGAVSARDWPQVWLDSPERVAVRKELDDMQAELGGRGGSTDGHSHEEFAMPFSYQLKMCLMRVFQQTWRTPSYIYSKIFLCTATSLLIGLSFLNSENSLQGLQNQMFSVFLFMTIFGTIVEQIMPHFVIQRSLYEARERPSKAYSWKAFILSSIIVELPWQTMMCVISFFLWYYPIGMFRNAEATGSTAERGGLMFLLLWSFYMFTSTFAHMMIAGIETAEAGSNLANLLFMLVFMFCGVLATVDSLPGFWIFMYRVSPFTYLISAMLSTAIANAEVHCSNIEFTIFNPPSNQTCADYLEPFMSVAGGTIVNPTATADCRYCSIADTNTFLSALSIDYGDRWRNFGLMLCYSVFNLSMAIVIYWLARVPKNSKKKAVVAAK</sequence>
<dbReference type="FunFam" id="3.40.50.300:FF:000054">
    <property type="entry name" value="ABC multidrug transporter atrF"/>
    <property type="match status" value="1"/>
</dbReference>
<feature type="region of interest" description="Disordered" evidence="10">
    <location>
        <begin position="1"/>
        <end position="44"/>
    </location>
</feature>
<dbReference type="SUPFAM" id="SSF52540">
    <property type="entry name" value="P-loop containing nucleoside triphosphate hydrolases"/>
    <property type="match status" value="2"/>
</dbReference>
<dbReference type="OrthoDB" id="245989at2759"/>
<dbReference type="GO" id="GO:0016020">
    <property type="term" value="C:membrane"/>
    <property type="evidence" value="ECO:0007669"/>
    <property type="project" value="UniProtKB-SubCell"/>
</dbReference>
<feature type="transmembrane region" description="Helical" evidence="11">
    <location>
        <begin position="531"/>
        <end position="548"/>
    </location>
</feature>
<feature type="compositionally biased region" description="Polar residues" evidence="10">
    <location>
        <begin position="30"/>
        <end position="40"/>
    </location>
</feature>
<evidence type="ECO:0000256" key="10">
    <source>
        <dbReference type="SAM" id="MobiDB-lite"/>
    </source>
</evidence>
<evidence type="ECO:0000313" key="14">
    <source>
        <dbReference type="Proteomes" id="UP000277580"/>
    </source>
</evidence>
<dbReference type="InterPro" id="IPR034001">
    <property type="entry name" value="ABCG_PDR_1"/>
</dbReference>
<gene>
    <name evidence="13" type="ORF">P167DRAFT_508401</name>
</gene>
<feature type="transmembrane region" description="Helical" evidence="11">
    <location>
        <begin position="668"/>
        <end position="689"/>
    </location>
</feature>
<evidence type="ECO:0000256" key="2">
    <source>
        <dbReference type="ARBA" id="ARBA00006012"/>
    </source>
</evidence>
<feature type="transmembrane region" description="Helical" evidence="11">
    <location>
        <begin position="1311"/>
        <end position="1334"/>
    </location>
</feature>
<accession>A0A3N4KP06</accession>
<dbReference type="InterPro" id="IPR043926">
    <property type="entry name" value="ABCG_dom"/>
</dbReference>
<dbReference type="SMART" id="SM00382">
    <property type="entry name" value="AAA"/>
    <property type="match status" value="2"/>
</dbReference>
<dbReference type="Proteomes" id="UP000277580">
    <property type="component" value="Unassembled WGS sequence"/>
</dbReference>
<dbReference type="PANTHER" id="PTHR19241">
    <property type="entry name" value="ATP-BINDING CASSETTE TRANSPORTER"/>
    <property type="match status" value="1"/>
</dbReference>
<feature type="transmembrane region" description="Helical" evidence="11">
    <location>
        <begin position="1222"/>
        <end position="1245"/>
    </location>
</feature>
<dbReference type="InterPro" id="IPR017871">
    <property type="entry name" value="ABC_transporter-like_CS"/>
</dbReference>
<dbReference type="FunCoup" id="A0A3N4KP06">
    <property type="interactions" value="356"/>
</dbReference>
<dbReference type="PROSITE" id="PS00211">
    <property type="entry name" value="ABC_TRANSPORTER_1"/>
    <property type="match status" value="1"/>
</dbReference>
<feature type="transmembrane region" description="Helical" evidence="11">
    <location>
        <begin position="1346"/>
        <end position="1370"/>
    </location>
</feature>
<feature type="transmembrane region" description="Helical" evidence="11">
    <location>
        <begin position="1462"/>
        <end position="1483"/>
    </location>
</feature>
<evidence type="ECO:0000256" key="3">
    <source>
        <dbReference type="ARBA" id="ARBA00022448"/>
    </source>
</evidence>
<dbReference type="Pfam" id="PF01061">
    <property type="entry name" value="ABC2_membrane"/>
    <property type="match status" value="2"/>
</dbReference>
<dbReference type="InterPro" id="IPR010929">
    <property type="entry name" value="PDR_CDR_ABC"/>
</dbReference>
<feature type="transmembrane region" description="Helical" evidence="11">
    <location>
        <begin position="773"/>
        <end position="794"/>
    </location>
</feature>
<keyword evidence="3" id="KW-0813">Transport</keyword>
<comment type="subcellular location">
    <subcellularLocation>
        <location evidence="1">Membrane</location>
        <topology evidence="1">Multi-pass membrane protein</topology>
    </subcellularLocation>
</comment>
<feature type="domain" description="ABC transporter" evidence="12">
    <location>
        <begin position="854"/>
        <end position="1097"/>
    </location>
</feature>
<evidence type="ECO:0000256" key="6">
    <source>
        <dbReference type="ARBA" id="ARBA00022741"/>
    </source>
</evidence>
<feature type="transmembrane region" description="Helical" evidence="11">
    <location>
        <begin position="560"/>
        <end position="582"/>
    </location>
</feature>
<comment type="similarity">
    <text evidence="2">Belongs to the ABC transporter superfamily. ABCG family. PDR (TC 3.A.1.205) subfamily.</text>
</comment>
<dbReference type="STRING" id="1392247.A0A3N4KP06"/>
<protein>
    <submittedName>
        <fullName evidence="13">Putative ABC transporter</fullName>
    </submittedName>
</protein>
<dbReference type="FunFam" id="3.40.50.300:FF:000881">
    <property type="entry name" value="ABC multidrug transporter A-1"/>
    <property type="match status" value="1"/>
</dbReference>
<keyword evidence="9 11" id="KW-0472">Membrane</keyword>
<dbReference type="Pfam" id="PF00005">
    <property type="entry name" value="ABC_tran"/>
    <property type="match status" value="2"/>
</dbReference>
<keyword evidence="4 11" id="KW-0812">Transmembrane</keyword>
<dbReference type="CDD" id="cd03233">
    <property type="entry name" value="ABCG_PDR_domain1"/>
    <property type="match status" value="1"/>
</dbReference>
<keyword evidence="8 11" id="KW-1133">Transmembrane helix</keyword>
<dbReference type="CDD" id="cd03232">
    <property type="entry name" value="ABCG_PDR_domain2"/>
    <property type="match status" value="1"/>
</dbReference>
<dbReference type="InterPro" id="IPR027417">
    <property type="entry name" value="P-loop_NTPase"/>
</dbReference>
<evidence type="ECO:0000256" key="1">
    <source>
        <dbReference type="ARBA" id="ARBA00004141"/>
    </source>
</evidence>
<keyword evidence="6" id="KW-0547">Nucleotide-binding</keyword>
<evidence type="ECO:0000256" key="9">
    <source>
        <dbReference type="ARBA" id="ARBA00023136"/>
    </source>
</evidence>
<evidence type="ECO:0000256" key="7">
    <source>
        <dbReference type="ARBA" id="ARBA00022840"/>
    </source>
</evidence>
<evidence type="ECO:0000256" key="4">
    <source>
        <dbReference type="ARBA" id="ARBA00022692"/>
    </source>
</evidence>
<dbReference type="Gene3D" id="3.40.50.300">
    <property type="entry name" value="P-loop containing nucleotide triphosphate hydrolases"/>
    <property type="match status" value="2"/>
</dbReference>
<name>A0A3N4KP06_9PEZI</name>
<dbReference type="EMBL" id="ML119138">
    <property type="protein sequence ID" value="RPB11042.1"/>
    <property type="molecule type" value="Genomic_DNA"/>
</dbReference>
<evidence type="ECO:0000256" key="11">
    <source>
        <dbReference type="SAM" id="Phobius"/>
    </source>
</evidence>
<dbReference type="InterPro" id="IPR013525">
    <property type="entry name" value="ABC2_TM"/>
</dbReference>
<dbReference type="GO" id="GO:1990961">
    <property type="term" value="P:xenobiotic detoxification by transmembrane export across the plasma membrane"/>
    <property type="evidence" value="ECO:0007669"/>
    <property type="project" value="InterPro"/>
</dbReference>
<feature type="transmembrane region" description="Helical" evidence="11">
    <location>
        <begin position="1266"/>
        <end position="1291"/>
    </location>
</feature>
<dbReference type="Pfam" id="PF19055">
    <property type="entry name" value="ABC2_membrane_7"/>
    <property type="match status" value="1"/>
</dbReference>
<dbReference type="InParanoid" id="A0A3N4KP06"/>
<dbReference type="Pfam" id="PF06422">
    <property type="entry name" value="PDR_CDR"/>
    <property type="match status" value="1"/>
</dbReference>
<proteinExistence type="inferred from homology"/>
<keyword evidence="14" id="KW-1185">Reference proteome</keyword>
<feature type="region of interest" description="Disordered" evidence="10">
    <location>
        <begin position="84"/>
        <end position="103"/>
    </location>
</feature>
<feature type="transmembrane region" description="Helical" evidence="11">
    <location>
        <begin position="637"/>
        <end position="656"/>
    </location>
</feature>
<dbReference type="Pfam" id="PF14510">
    <property type="entry name" value="ABC_trans_N"/>
    <property type="match status" value="1"/>
</dbReference>
<evidence type="ECO:0000313" key="13">
    <source>
        <dbReference type="EMBL" id="RPB11042.1"/>
    </source>
</evidence>
<feature type="domain" description="ABC transporter" evidence="12">
    <location>
        <begin position="166"/>
        <end position="415"/>
    </location>
</feature>
<keyword evidence="5" id="KW-0677">Repeat</keyword>
<evidence type="ECO:0000259" key="12">
    <source>
        <dbReference type="PROSITE" id="PS50893"/>
    </source>
</evidence>
<dbReference type="GO" id="GO:0005524">
    <property type="term" value="F:ATP binding"/>
    <property type="evidence" value="ECO:0007669"/>
    <property type="project" value="UniProtKB-KW"/>
</dbReference>